<dbReference type="PROSITE" id="PS50222">
    <property type="entry name" value="EF_HAND_2"/>
    <property type="match status" value="1"/>
</dbReference>
<dbReference type="PROSITE" id="PS50011">
    <property type="entry name" value="PROTEIN_KINASE_DOM"/>
    <property type="match status" value="1"/>
</dbReference>
<dbReference type="InterPro" id="IPR050205">
    <property type="entry name" value="CDPK_Ser/Thr_kinases"/>
</dbReference>
<keyword evidence="12" id="KW-1185">Reference proteome</keyword>
<evidence type="ECO:0000256" key="3">
    <source>
        <dbReference type="ARBA" id="ARBA00022679"/>
    </source>
</evidence>
<evidence type="ECO:0008006" key="13">
    <source>
        <dbReference type="Google" id="ProtNLM"/>
    </source>
</evidence>
<evidence type="ECO:0000256" key="6">
    <source>
        <dbReference type="ARBA" id="ARBA00022840"/>
    </source>
</evidence>
<feature type="domain" description="EF-hand" evidence="10">
    <location>
        <begin position="390"/>
        <end position="425"/>
    </location>
</feature>
<keyword evidence="5" id="KW-0418">Kinase</keyword>
<dbReference type="InterPro" id="IPR008271">
    <property type="entry name" value="Ser/Thr_kinase_AS"/>
</dbReference>
<name>A0ABN9QT88_9DINO</name>
<feature type="binding site" evidence="8">
    <location>
        <position position="90"/>
    </location>
    <ligand>
        <name>ATP</name>
        <dbReference type="ChEBI" id="CHEBI:30616"/>
    </ligand>
</feature>
<evidence type="ECO:0000256" key="4">
    <source>
        <dbReference type="ARBA" id="ARBA00022741"/>
    </source>
</evidence>
<reference evidence="11" key="1">
    <citation type="submission" date="2023-10" db="EMBL/GenBank/DDBJ databases">
        <authorList>
            <person name="Chen Y."/>
            <person name="Shah S."/>
            <person name="Dougan E. K."/>
            <person name="Thang M."/>
            <person name="Chan C."/>
        </authorList>
    </citation>
    <scope>NUCLEOTIDE SEQUENCE [LARGE SCALE GENOMIC DNA]</scope>
</reference>
<dbReference type="InterPro" id="IPR011009">
    <property type="entry name" value="Kinase-like_dom_sf"/>
</dbReference>
<keyword evidence="3" id="KW-0808">Transferase</keyword>
<dbReference type="InterPro" id="IPR002048">
    <property type="entry name" value="EF_hand_dom"/>
</dbReference>
<dbReference type="Gene3D" id="1.10.238.10">
    <property type="entry name" value="EF-hand"/>
    <property type="match status" value="2"/>
</dbReference>
<comment type="caution">
    <text evidence="11">The sequence shown here is derived from an EMBL/GenBank/DDBJ whole genome shotgun (WGS) entry which is preliminary data.</text>
</comment>
<dbReference type="InterPro" id="IPR000719">
    <property type="entry name" value="Prot_kinase_dom"/>
</dbReference>
<dbReference type="SMART" id="SM00220">
    <property type="entry name" value="S_TKc"/>
    <property type="match status" value="1"/>
</dbReference>
<comment type="cofactor">
    <cofactor evidence="1">
        <name>Mg(2+)</name>
        <dbReference type="ChEBI" id="CHEBI:18420"/>
    </cofactor>
</comment>
<sequence length="509" mass="56885">MGGTPLSTYGTVADMVRAGSKKPNTILAEALFRLEAQLGHVALSARYHQLPRRIEDDYTLTSQVLGSGVSGSVICASRKGCQSGQLYAVKSFSLKQVATDKRKQVAAEAELFLCMDHPNVVRLYDVYESYDSLHLVMEQLDGGELFHRVKAQEAVSEREAAEVAWQVLLALNYIHSHGIVHGDVKLENILYDSKESKHLKLIDFGFSRRWDPSQRGVSGGACGTRSYVAPEVVLGRPCTSQSDMWSLGVVIFMLLARYRPFSNAAETVEGKFKVVPGRWKHVSKEGMHFIASLLTVGPGKRLTAEGALQHPWIARRHARGIHQVDPMTVEALRSFSHCPVFRRCCMQVAAWSLSEKECAPVEDIFLEMDAKHEGRITLSELRQELPEDQVDDAEVRQIFDALVADHDQEIHYSDFLAAMLDTRIKLTDDLLHYAFERFDVRHCGHISMSNVLEVLGEHFGGHRVLSLVQEAGLSKQGTLSFREFEAYMRGRGLPSARRPPGVRPCCALQ</sequence>
<feature type="domain" description="Protein kinase" evidence="9">
    <location>
        <begin position="59"/>
        <end position="313"/>
    </location>
</feature>
<dbReference type="Gene3D" id="1.10.510.10">
    <property type="entry name" value="Transferase(Phosphotransferase) domain 1"/>
    <property type="match status" value="1"/>
</dbReference>
<dbReference type="InterPro" id="IPR011992">
    <property type="entry name" value="EF-hand-dom_pair"/>
</dbReference>
<evidence type="ECO:0000313" key="11">
    <source>
        <dbReference type="EMBL" id="CAK0809464.1"/>
    </source>
</evidence>
<dbReference type="PROSITE" id="PS00108">
    <property type="entry name" value="PROTEIN_KINASE_ST"/>
    <property type="match status" value="1"/>
</dbReference>
<comment type="similarity">
    <text evidence="7">Belongs to the protein kinase superfamily. Ser/Thr protein kinase family. CDPK subfamily.</text>
</comment>
<keyword evidence="2" id="KW-0723">Serine/threonine-protein kinase</keyword>
<dbReference type="PROSITE" id="PS00107">
    <property type="entry name" value="PROTEIN_KINASE_ATP"/>
    <property type="match status" value="1"/>
</dbReference>
<keyword evidence="6 8" id="KW-0067">ATP-binding</keyword>
<dbReference type="Pfam" id="PF00069">
    <property type="entry name" value="Pkinase"/>
    <property type="match status" value="1"/>
</dbReference>
<proteinExistence type="inferred from homology"/>
<evidence type="ECO:0000256" key="2">
    <source>
        <dbReference type="ARBA" id="ARBA00022527"/>
    </source>
</evidence>
<evidence type="ECO:0000259" key="9">
    <source>
        <dbReference type="PROSITE" id="PS50011"/>
    </source>
</evidence>
<evidence type="ECO:0000313" key="12">
    <source>
        <dbReference type="Proteomes" id="UP001189429"/>
    </source>
</evidence>
<dbReference type="InterPro" id="IPR017441">
    <property type="entry name" value="Protein_kinase_ATP_BS"/>
</dbReference>
<dbReference type="SUPFAM" id="SSF56112">
    <property type="entry name" value="Protein kinase-like (PK-like)"/>
    <property type="match status" value="1"/>
</dbReference>
<evidence type="ECO:0000256" key="1">
    <source>
        <dbReference type="ARBA" id="ARBA00001946"/>
    </source>
</evidence>
<protein>
    <recommendedName>
        <fullName evidence="13">Non-specific serine/threonine protein kinase</fullName>
    </recommendedName>
</protein>
<evidence type="ECO:0000259" key="10">
    <source>
        <dbReference type="PROSITE" id="PS50222"/>
    </source>
</evidence>
<dbReference type="PANTHER" id="PTHR24349">
    <property type="entry name" value="SERINE/THREONINE-PROTEIN KINASE"/>
    <property type="match status" value="1"/>
</dbReference>
<organism evidence="11 12">
    <name type="scientific">Prorocentrum cordatum</name>
    <dbReference type="NCBI Taxonomy" id="2364126"/>
    <lineage>
        <taxon>Eukaryota</taxon>
        <taxon>Sar</taxon>
        <taxon>Alveolata</taxon>
        <taxon>Dinophyceae</taxon>
        <taxon>Prorocentrales</taxon>
        <taxon>Prorocentraceae</taxon>
        <taxon>Prorocentrum</taxon>
    </lineage>
</organism>
<dbReference type="SUPFAM" id="SSF47473">
    <property type="entry name" value="EF-hand"/>
    <property type="match status" value="1"/>
</dbReference>
<evidence type="ECO:0000256" key="7">
    <source>
        <dbReference type="ARBA" id="ARBA00024334"/>
    </source>
</evidence>
<accession>A0ABN9QT88</accession>
<keyword evidence="4 8" id="KW-0547">Nucleotide-binding</keyword>
<evidence type="ECO:0000256" key="5">
    <source>
        <dbReference type="ARBA" id="ARBA00022777"/>
    </source>
</evidence>
<dbReference type="Proteomes" id="UP001189429">
    <property type="component" value="Unassembled WGS sequence"/>
</dbReference>
<evidence type="ECO:0000256" key="8">
    <source>
        <dbReference type="PROSITE-ProRule" id="PRU10141"/>
    </source>
</evidence>
<dbReference type="CDD" id="cd05117">
    <property type="entry name" value="STKc_CAMK"/>
    <property type="match status" value="1"/>
</dbReference>
<gene>
    <name evidence="11" type="ORF">PCOR1329_LOCUS14710</name>
</gene>
<dbReference type="EMBL" id="CAUYUJ010004420">
    <property type="protein sequence ID" value="CAK0809464.1"/>
    <property type="molecule type" value="Genomic_DNA"/>
</dbReference>